<dbReference type="EMBL" id="JBHFQA010000010">
    <property type="protein sequence ID" value="KAL2092415.1"/>
    <property type="molecule type" value="Genomic_DNA"/>
</dbReference>
<feature type="region of interest" description="Disordered" evidence="1">
    <location>
        <begin position="554"/>
        <end position="589"/>
    </location>
</feature>
<evidence type="ECO:0000313" key="3">
    <source>
        <dbReference type="Proteomes" id="UP001591681"/>
    </source>
</evidence>
<feature type="compositionally biased region" description="Low complexity" evidence="1">
    <location>
        <begin position="558"/>
        <end position="572"/>
    </location>
</feature>
<feature type="region of interest" description="Disordered" evidence="1">
    <location>
        <begin position="517"/>
        <end position="538"/>
    </location>
</feature>
<accession>A0ABD1K006</accession>
<proteinExistence type="predicted"/>
<protein>
    <submittedName>
        <fullName evidence="2">Uncharacterized protein</fullName>
    </submittedName>
</protein>
<dbReference type="Gene3D" id="2.60.220.50">
    <property type="match status" value="1"/>
</dbReference>
<dbReference type="Pfam" id="PF13385">
    <property type="entry name" value="Laminin_G_3"/>
    <property type="match status" value="1"/>
</dbReference>
<dbReference type="AlphaFoldDB" id="A0ABD1K006"/>
<dbReference type="SUPFAM" id="SSF49899">
    <property type="entry name" value="Concanavalin A-like lectins/glucanases"/>
    <property type="match status" value="1"/>
</dbReference>
<keyword evidence="3" id="KW-1185">Reference proteome</keyword>
<sequence length="601" mass="66376">MDLLYQVLPFTAFMSLLQVRSDAVAPSKHPGLQVLATASHYWPLDAVDGIQELLDKFGNRTGHVNGSNINIVEGMVNNGIYLNGDRGGTFLYFGNYRNSCISDPMMCGPEGITFSFFWKNQEVDSRFSIASGGKVMSNGFSVYTNPNGGYVEFYTRGNSRRWRAKIQLPGPFWTHIVFTWTLKDGLSVYINGTFSVNDPKGNFSQNYGDPFPDLVIGTVNGPRSRGPYATGAFDEFVIWERALSPEEINLYYRAAAGLSVTATPLPYVVPSTTRPAQSLSQETTPESEHPFSLSYLTEVIYPSQNPMRRFVMPNVTLPVKTVHSQMAKNFTQTFLKNVEEILNSTGIGPDQTEDETAPLVSGLIETVDKVIGHLMNNLEVRAKTPTTIQGKSHVADYSLMKIPQNCSLNTYRFPTQGKNYISVPGEALNMQSQTTIVGLFYHTMHNYYKEISPLKTRINEASDFKEHKIQVASFLISLKVEPSPALSFNLSKEPLIKIVLTHQLGNSGMLTSFPKVETQEGEGGEGKEGGQGGTSAVGERPFPVVARWRLPSGSRTHSSTGLLLPLNLPSSPHNTAVNRPPPSEGGQCYTSITSWQELPHY</sequence>
<evidence type="ECO:0000313" key="2">
    <source>
        <dbReference type="EMBL" id="KAL2092415.1"/>
    </source>
</evidence>
<dbReference type="InterPro" id="IPR013320">
    <property type="entry name" value="ConA-like_dom_sf"/>
</dbReference>
<gene>
    <name evidence="2" type="ORF">ACEWY4_012213</name>
</gene>
<comment type="caution">
    <text evidence="2">The sequence shown here is derived from an EMBL/GenBank/DDBJ whole genome shotgun (WGS) entry which is preliminary data.</text>
</comment>
<dbReference type="FunFam" id="2.60.120.200:FF:000314">
    <property type="entry name" value="Adhesion G-protein coupled receptor D1"/>
    <property type="match status" value="1"/>
</dbReference>
<dbReference type="InterPro" id="IPR046338">
    <property type="entry name" value="GAIN_dom_sf"/>
</dbReference>
<name>A0ABD1K006_9TELE</name>
<dbReference type="Gene3D" id="2.60.120.200">
    <property type="match status" value="1"/>
</dbReference>
<dbReference type="Proteomes" id="UP001591681">
    <property type="component" value="Unassembled WGS sequence"/>
</dbReference>
<evidence type="ECO:0000256" key="1">
    <source>
        <dbReference type="SAM" id="MobiDB-lite"/>
    </source>
</evidence>
<reference evidence="2 3" key="1">
    <citation type="submission" date="2024-09" db="EMBL/GenBank/DDBJ databases">
        <title>A chromosome-level genome assembly of Gray's grenadier anchovy, Coilia grayii.</title>
        <authorList>
            <person name="Fu Z."/>
        </authorList>
    </citation>
    <scope>NUCLEOTIDE SEQUENCE [LARGE SCALE GENOMIC DNA]</scope>
    <source>
        <strain evidence="2">G4</strain>
        <tissue evidence="2">Muscle</tissue>
    </source>
</reference>
<organism evidence="2 3">
    <name type="scientific">Coilia grayii</name>
    <name type="common">Gray's grenadier anchovy</name>
    <dbReference type="NCBI Taxonomy" id="363190"/>
    <lineage>
        <taxon>Eukaryota</taxon>
        <taxon>Metazoa</taxon>
        <taxon>Chordata</taxon>
        <taxon>Craniata</taxon>
        <taxon>Vertebrata</taxon>
        <taxon>Euteleostomi</taxon>
        <taxon>Actinopterygii</taxon>
        <taxon>Neopterygii</taxon>
        <taxon>Teleostei</taxon>
        <taxon>Clupei</taxon>
        <taxon>Clupeiformes</taxon>
        <taxon>Clupeoidei</taxon>
        <taxon>Engraulidae</taxon>
        <taxon>Coilinae</taxon>
        <taxon>Coilia</taxon>
    </lineage>
</organism>